<comment type="caution">
    <text evidence="4">The sequence shown here is derived from an EMBL/GenBank/DDBJ whole genome shotgun (WGS) entry which is preliminary data.</text>
</comment>
<dbReference type="PROSITE" id="PS51371">
    <property type="entry name" value="CBS"/>
    <property type="match status" value="2"/>
</dbReference>
<feature type="domain" description="CBS" evidence="3">
    <location>
        <begin position="72"/>
        <end position="131"/>
    </location>
</feature>
<evidence type="ECO:0000256" key="2">
    <source>
        <dbReference type="PROSITE-ProRule" id="PRU00703"/>
    </source>
</evidence>
<dbReference type="PANTHER" id="PTHR43080">
    <property type="entry name" value="CBS DOMAIN-CONTAINING PROTEIN CBSX3, MITOCHONDRIAL"/>
    <property type="match status" value="1"/>
</dbReference>
<evidence type="ECO:0000313" key="4">
    <source>
        <dbReference type="EMBL" id="MBC8568323.1"/>
    </source>
</evidence>
<dbReference type="EMBL" id="JACRTA010000002">
    <property type="protein sequence ID" value="MBC8568323.1"/>
    <property type="molecule type" value="Genomic_DNA"/>
</dbReference>
<evidence type="ECO:0000313" key="5">
    <source>
        <dbReference type="Proteomes" id="UP000610862"/>
    </source>
</evidence>
<reference evidence="4" key="1">
    <citation type="submission" date="2020-08" db="EMBL/GenBank/DDBJ databases">
        <title>Genome public.</title>
        <authorList>
            <person name="Liu C."/>
            <person name="Sun Q."/>
        </authorList>
    </citation>
    <scope>NUCLEOTIDE SEQUENCE</scope>
    <source>
        <strain evidence="4">NSJ-24</strain>
    </source>
</reference>
<feature type="domain" description="CBS" evidence="3">
    <location>
        <begin position="7"/>
        <end position="63"/>
    </location>
</feature>
<dbReference type="AlphaFoldDB" id="A0A926I9M8"/>
<keyword evidence="5" id="KW-1185">Reference proteome</keyword>
<evidence type="ECO:0000256" key="1">
    <source>
        <dbReference type="ARBA" id="ARBA00023122"/>
    </source>
</evidence>
<keyword evidence="1 2" id="KW-0129">CBS domain</keyword>
<evidence type="ECO:0000259" key="3">
    <source>
        <dbReference type="PROSITE" id="PS51371"/>
    </source>
</evidence>
<gene>
    <name evidence="4" type="ORF">H8692_06030</name>
</gene>
<dbReference type="Pfam" id="PF00571">
    <property type="entry name" value="CBS"/>
    <property type="match status" value="2"/>
</dbReference>
<dbReference type="RefSeq" id="WP_177269194.1">
    <property type="nucleotide sequence ID" value="NZ_JACRTA010000002.1"/>
</dbReference>
<dbReference type="Proteomes" id="UP000610862">
    <property type="component" value="Unassembled WGS sequence"/>
</dbReference>
<sequence>MKVKDLMSTNITCVSENTPISQIASHMRKDNVGSLPVCDDAGHLKGIVTDRDLVLRVLAEKQIDGMTSRDIMTNDPVTVSPDMSIHDAALLFSSHQIRRLPVVEASKIVGILSLGDIASKPVFIDEAGDALSAISITGGLQSKN</sequence>
<accession>A0A926I9M8</accession>
<dbReference type="Gene3D" id="3.10.580.10">
    <property type="entry name" value="CBS-domain"/>
    <property type="match status" value="1"/>
</dbReference>
<organism evidence="4 5">
    <name type="scientific">Lentihominibacter hominis</name>
    <dbReference type="NCBI Taxonomy" id="2763645"/>
    <lineage>
        <taxon>Bacteria</taxon>
        <taxon>Bacillati</taxon>
        <taxon>Bacillota</taxon>
        <taxon>Clostridia</taxon>
        <taxon>Peptostreptococcales</taxon>
        <taxon>Anaerovoracaceae</taxon>
        <taxon>Lentihominibacter</taxon>
    </lineage>
</organism>
<dbReference type="InterPro" id="IPR046342">
    <property type="entry name" value="CBS_dom_sf"/>
</dbReference>
<dbReference type="InterPro" id="IPR000644">
    <property type="entry name" value="CBS_dom"/>
</dbReference>
<dbReference type="InterPro" id="IPR051257">
    <property type="entry name" value="Diverse_CBS-Domain"/>
</dbReference>
<proteinExistence type="predicted"/>
<dbReference type="PANTHER" id="PTHR43080:SF2">
    <property type="entry name" value="CBS DOMAIN-CONTAINING PROTEIN"/>
    <property type="match status" value="1"/>
</dbReference>
<dbReference type="SMART" id="SM00116">
    <property type="entry name" value="CBS"/>
    <property type="match status" value="2"/>
</dbReference>
<protein>
    <submittedName>
        <fullName evidence="4">CBS domain-containing protein</fullName>
    </submittedName>
</protein>
<name>A0A926I9M8_9FIRM</name>
<dbReference type="CDD" id="cd04622">
    <property type="entry name" value="CBS_pair_HRP1_like"/>
    <property type="match status" value="1"/>
</dbReference>
<dbReference type="SUPFAM" id="SSF54631">
    <property type="entry name" value="CBS-domain pair"/>
    <property type="match status" value="1"/>
</dbReference>